<feature type="compositionally biased region" description="Acidic residues" evidence="1">
    <location>
        <begin position="1"/>
        <end position="12"/>
    </location>
</feature>
<proteinExistence type="predicted"/>
<protein>
    <recommendedName>
        <fullName evidence="4">CsbD family protein</fullName>
    </recommendedName>
</protein>
<evidence type="ECO:0008006" key="4">
    <source>
        <dbReference type="Google" id="ProtNLM"/>
    </source>
</evidence>
<organism evidence="2 3">
    <name type="scientific">Ligilactobacillus salivarius</name>
    <dbReference type="NCBI Taxonomy" id="1624"/>
    <lineage>
        <taxon>Bacteria</taxon>
        <taxon>Bacillati</taxon>
        <taxon>Bacillota</taxon>
        <taxon>Bacilli</taxon>
        <taxon>Lactobacillales</taxon>
        <taxon>Lactobacillaceae</taxon>
        <taxon>Ligilactobacillus</taxon>
    </lineage>
</organism>
<dbReference type="Proteomes" id="UP001213566">
    <property type="component" value="Unassembled WGS sequence"/>
</dbReference>
<reference evidence="2" key="1">
    <citation type="submission" date="2023-02" db="EMBL/GenBank/DDBJ databases">
        <title>Draft Whole-Genome Sequences of competitive exclusion Lactobacillus salivarius strains for Poultry.</title>
        <authorList>
            <person name="Ma L.M."/>
            <person name="Lopez-Guerra N."/>
            <person name="Zhang G."/>
        </authorList>
    </citation>
    <scope>NUCLEOTIDE SEQUENCE</scope>
    <source>
        <strain evidence="2">Salm-9</strain>
    </source>
</reference>
<accession>A0AAW6Q3D1</accession>
<dbReference type="AlphaFoldDB" id="A0AAW6Q3D1"/>
<feature type="region of interest" description="Disordered" evidence="1">
    <location>
        <begin position="1"/>
        <end position="21"/>
    </location>
</feature>
<name>A0AAW6Q3D1_9LACO</name>
<dbReference type="RefSeq" id="WP_275938930.1">
    <property type="nucleotide sequence ID" value="NZ_JARKHV010000025.1"/>
</dbReference>
<dbReference type="EMBL" id="JARKHV010000025">
    <property type="protein sequence ID" value="MDF4187308.1"/>
    <property type="molecule type" value="Genomic_DNA"/>
</dbReference>
<gene>
    <name evidence="2" type="ORF">PV940_09840</name>
</gene>
<evidence type="ECO:0000313" key="3">
    <source>
        <dbReference type="Proteomes" id="UP001213566"/>
    </source>
</evidence>
<sequence length="41" mass="4727">MDNENQEVENEDNTDKVANIGEKLQKRLGKLTGDKHDLEEE</sequence>
<comment type="caution">
    <text evidence="2">The sequence shown here is derived from an EMBL/GenBank/DDBJ whole genome shotgun (WGS) entry which is preliminary data.</text>
</comment>
<evidence type="ECO:0000313" key="2">
    <source>
        <dbReference type="EMBL" id="MDF4187308.1"/>
    </source>
</evidence>
<evidence type="ECO:0000256" key="1">
    <source>
        <dbReference type="SAM" id="MobiDB-lite"/>
    </source>
</evidence>